<reference evidence="1" key="1">
    <citation type="journal article" date="2022" name="bioRxiv">
        <title>Sequencing and chromosome-scale assembly of the giantPleurodeles waltlgenome.</title>
        <authorList>
            <person name="Brown T."/>
            <person name="Elewa A."/>
            <person name="Iarovenko S."/>
            <person name="Subramanian E."/>
            <person name="Araus A.J."/>
            <person name="Petzold A."/>
            <person name="Susuki M."/>
            <person name="Suzuki K.-i.T."/>
            <person name="Hayashi T."/>
            <person name="Toyoda A."/>
            <person name="Oliveira C."/>
            <person name="Osipova E."/>
            <person name="Leigh N.D."/>
            <person name="Simon A."/>
            <person name="Yun M.H."/>
        </authorList>
    </citation>
    <scope>NUCLEOTIDE SEQUENCE</scope>
    <source>
        <strain evidence="1">20211129_DDA</strain>
        <tissue evidence="1">Liver</tissue>
    </source>
</reference>
<accession>A0AAV7PK12</accession>
<evidence type="ECO:0000313" key="1">
    <source>
        <dbReference type="EMBL" id="KAJ1127532.1"/>
    </source>
</evidence>
<comment type="caution">
    <text evidence="1">The sequence shown here is derived from an EMBL/GenBank/DDBJ whole genome shotgun (WGS) entry which is preliminary data.</text>
</comment>
<protein>
    <submittedName>
        <fullName evidence="1">Uncharacterized protein</fullName>
    </submittedName>
</protein>
<sequence>MPLTSHSVQATRRAPQRPGPLFSVPAWEGTVPLTTFCFSSVDPCQLGLARPRTRASLDFQDCGVSCGGPQAFSHLPFTCCRFSLRSPVSMSLPGSDQSMSRDLWALRSSDCLRPACNSAPSGFPAASGALAPGHFRSYLPVAGSSHTASGSNLLPLVWGLGRSFPQASSSRPFSGALTTELRGASSHSSLWILAASVSRGSH</sequence>
<dbReference type="EMBL" id="JANPWB010000011">
    <property type="protein sequence ID" value="KAJ1127532.1"/>
    <property type="molecule type" value="Genomic_DNA"/>
</dbReference>
<organism evidence="1 2">
    <name type="scientific">Pleurodeles waltl</name>
    <name type="common">Iberian ribbed newt</name>
    <dbReference type="NCBI Taxonomy" id="8319"/>
    <lineage>
        <taxon>Eukaryota</taxon>
        <taxon>Metazoa</taxon>
        <taxon>Chordata</taxon>
        <taxon>Craniata</taxon>
        <taxon>Vertebrata</taxon>
        <taxon>Euteleostomi</taxon>
        <taxon>Amphibia</taxon>
        <taxon>Batrachia</taxon>
        <taxon>Caudata</taxon>
        <taxon>Salamandroidea</taxon>
        <taxon>Salamandridae</taxon>
        <taxon>Pleurodelinae</taxon>
        <taxon>Pleurodeles</taxon>
    </lineage>
</organism>
<proteinExistence type="predicted"/>
<name>A0AAV7PK12_PLEWA</name>
<gene>
    <name evidence="1" type="ORF">NDU88_005931</name>
</gene>
<dbReference type="Proteomes" id="UP001066276">
    <property type="component" value="Chromosome 7"/>
</dbReference>
<evidence type="ECO:0000313" key="2">
    <source>
        <dbReference type="Proteomes" id="UP001066276"/>
    </source>
</evidence>
<keyword evidence="2" id="KW-1185">Reference proteome</keyword>
<dbReference type="AlphaFoldDB" id="A0AAV7PK12"/>